<keyword evidence="3" id="KW-1185">Reference proteome</keyword>
<protein>
    <submittedName>
        <fullName evidence="2">Uncharacterized protein</fullName>
    </submittedName>
</protein>
<proteinExistence type="predicted"/>
<evidence type="ECO:0000313" key="2">
    <source>
        <dbReference type="EMBL" id="GKT25232.1"/>
    </source>
</evidence>
<evidence type="ECO:0000313" key="3">
    <source>
        <dbReference type="Proteomes" id="UP001057375"/>
    </source>
</evidence>
<gene>
    <name evidence="2" type="ORF">ADUPG1_012971</name>
</gene>
<organism evidence="2 3">
    <name type="scientific">Aduncisulcus paluster</name>
    <dbReference type="NCBI Taxonomy" id="2918883"/>
    <lineage>
        <taxon>Eukaryota</taxon>
        <taxon>Metamonada</taxon>
        <taxon>Carpediemonas-like organisms</taxon>
        <taxon>Aduncisulcus</taxon>
    </lineage>
</organism>
<sequence>MEKYKILLNILNLISKGLKRKDKAFKGKLNEASEIVGAAIKLLDIQAIGQKEDFFTEIAISSLGKKNATFLKHACSLILWLNENSILSHRNTELILREFLSISSFFATSLESCNLIISTTKSLTNHAIESYDVAQVYCHIMTSFTANQKLTNVVETAENAIYHLSKTVIASIRGVVEHEMGVVTRVTASPQARLCTALGRDCARILGGRKGQCEILKRSVPTQSMIESVSLPCALSISHILLHENMNYIPEMMTTLSHTLLKSCLSLVKSKSIAIPLKKSVFLYIACLLSFVCLSQTPKVLLTTIMHLVSLCKSPVLDEKMCGFILIHHLFSMSHHTLSQLPPLLRWTCAYGCSRNNPVIAAIHVCKDFVDEIVRGCREGQVLCDDVMHLVYSMFHNTVQDYPQTHVVVETKSELIRNSECDESCPFSLSFLSSSPSMSSKTNKQLQPILTSFPLTSALMASLLNNSPYMVWVEKRHKEREEKEIKKRNQRTNKDKFNRLHVVAKEIVLHKYNHFSPGVHLPAASSYCATSMALTVCMLCSIRVISECARVLSAMGEKRRIGLEDEGEKKREKEKEKEKEKDSEKDKLP</sequence>
<evidence type="ECO:0000256" key="1">
    <source>
        <dbReference type="SAM" id="MobiDB-lite"/>
    </source>
</evidence>
<accession>A0ABQ5K1A8</accession>
<dbReference type="EMBL" id="BQXS01012575">
    <property type="protein sequence ID" value="GKT25232.1"/>
    <property type="molecule type" value="Genomic_DNA"/>
</dbReference>
<comment type="caution">
    <text evidence="2">The sequence shown here is derived from an EMBL/GenBank/DDBJ whole genome shotgun (WGS) entry which is preliminary data.</text>
</comment>
<feature type="non-terminal residue" evidence="2">
    <location>
        <position position="589"/>
    </location>
</feature>
<dbReference type="Proteomes" id="UP001057375">
    <property type="component" value="Unassembled WGS sequence"/>
</dbReference>
<feature type="region of interest" description="Disordered" evidence="1">
    <location>
        <begin position="560"/>
        <end position="589"/>
    </location>
</feature>
<name>A0ABQ5K1A8_9EUKA</name>
<reference evidence="2" key="1">
    <citation type="submission" date="2022-03" db="EMBL/GenBank/DDBJ databases">
        <title>Draft genome sequence of Aduncisulcus paluster, a free-living microaerophilic Fornicata.</title>
        <authorList>
            <person name="Yuyama I."/>
            <person name="Kume K."/>
            <person name="Tamura T."/>
            <person name="Inagaki Y."/>
            <person name="Hashimoto T."/>
        </authorList>
    </citation>
    <scope>NUCLEOTIDE SEQUENCE</scope>
    <source>
        <strain evidence="2">NY0171</strain>
    </source>
</reference>